<dbReference type="AlphaFoldDB" id="A0AAD5XYE8"/>
<reference evidence="3" key="1">
    <citation type="submission" date="2020-05" db="EMBL/GenBank/DDBJ databases">
        <title>Phylogenomic resolution of chytrid fungi.</title>
        <authorList>
            <person name="Stajich J.E."/>
            <person name="Amses K."/>
            <person name="Simmons R."/>
            <person name="Seto K."/>
            <person name="Myers J."/>
            <person name="Bonds A."/>
            <person name="Quandt C.A."/>
            <person name="Barry K."/>
            <person name="Liu P."/>
            <person name="Grigoriev I."/>
            <person name="Longcore J.E."/>
            <person name="James T.Y."/>
        </authorList>
    </citation>
    <scope>NUCLEOTIDE SEQUENCE</scope>
    <source>
        <strain evidence="3">JEL0476</strain>
    </source>
</reference>
<feature type="region of interest" description="Disordered" evidence="1">
    <location>
        <begin position="1"/>
        <end position="32"/>
    </location>
</feature>
<dbReference type="Proteomes" id="UP001211065">
    <property type="component" value="Unassembled WGS sequence"/>
</dbReference>
<gene>
    <name evidence="3" type="ORF">HK099_006167</name>
</gene>
<evidence type="ECO:0000256" key="1">
    <source>
        <dbReference type="SAM" id="MobiDB-lite"/>
    </source>
</evidence>
<dbReference type="Gene3D" id="2.170.270.10">
    <property type="entry name" value="SET domain"/>
    <property type="match status" value="1"/>
</dbReference>
<dbReference type="InterPro" id="IPR001214">
    <property type="entry name" value="SET_dom"/>
</dbReference>
<evidence type="ECO:0000259" key="2">
    <source>
        <dbReference type="PROSITE" id="PS50280"/>
    </source>
</evidence>
<dbReference type="Pfam" id="PF00856">
    <property type="entry name" value="SET"/>
    <property type="match status" value="1"/>
</dbReference>
<proteinExistence type="predicted"/>
<sequence>MKRKRPIKPKLVTSDDEKQKPPSPIVKIKKGGDRPRWYNQSYLILMVLREAGTPLSRSELMKRTLLLDKKISKEKNLPKLFGGKTPENTVSGVLTTNVNGLFVNLGRLPGYNSMVFEAAFPPYSFEKALSDYDKWMKELIEVDWPIFFKKNIYKETVEETVLNEIDEFQLEKILLDHEKKKKLDLLDSPTRTTTSGRKINSPKKYDNPLIITPSILPTPKRNISFPRINECIRRYNSVLRRRQDLVKPNNLEINKRVLRSDVTTNEEANVIKTRSSCRVLPKKKIAPDDFYDGDLKDLGLIFEDEKKEVNKIDSSTIEIKKLIEENNPEEKVANDEFCFSKDDIDSEKEQNTAEEYIPKSIFELLEVKISTIPNAGKGCFALRYIPIHTIIGFYFGVPMTEDEFDQIKDNVGKASEYSIRWKYNVLDATNEEGLPYTFENTNNKLFCPIHFINESYTRSNVTFFDGSEVNQIWVVTTRDIKPGEELFVKYGNDVDRNKWESKSEVEKNSIINEEVINSSKENVVEENVKIGEKKNESHSNENEENFSIAEKTEKVIFVEKKFEDDLFDLDEIL</sequence>
<evidence type="ECO:0000313" key="3">
    <source>
        <dbReference type="EMBL" id="KAJ3215855.1"/>
    </source>
</evidence>
<evidence type="ECO:0000313" key="4">
    <source>
        <dbReference type="Proteomes" id="UP001211065"/>
    </source>
</evidence>
<dbReference type="InterPro" id="IPR046341">
    <property type="entry name" value="SET_dom_sf"/>
</dbReference>
<feature type="domain" description="SET" evidence="2">
    <location>
        <begin position="363"/>
        <end position="491"/>
    </location>
</feature>
<protein>
    <recommendedName>
        <fullName evidence="2">SET domain-containing protein</fullName>
    </recommendedName>
</protein>
<dbReference type="SUPFAM" id="SSF82199">
    <property type="entry name" value="SET domain"/>
    <property type="match status" value="1"/>
</dbReference>
<organism evidence="3 4">
    <name type="scientific">Clydaea vesicula</name>
    <dbReference type="NCBI Taxonomy" id="447962"/>
    <lineage>
        <taxon>Eukaryota</taxon>
        <taxon>Fungi</taxon>
        <taxon>Fungi incertae sedis</taxon>
        <taxon>Chytridiomycota</taxon>
        <taxon>Chytridiomycota incertae sedis</taxon>
        <taxon>Chytridiomycetes</taxon>
        <taxon>Lobulomycetales</taxon>
        <taxon>Lobulomycetaceae</taxon>
        <taxon>Clydaea</taxon>
    </lineage>
</organism>
<name>A0AAD5XYE8_9FUNG</name>
<accession>A0AAD5XYE8</accession>
<dbReference type="SMART" id="SM00317">
    <property type="entry name" value="SET"/>
    <property type="match status" value="1"/>
</dbReference>
<comment type="caution">
    <text evidence="3">The sequence shown here is derived from an EMBL/GenBank/DDBJ whole genome shotgun (WGS) entry which is preliminary data.</text>
</comment>
<keyword evidence="4" id="KW-1185">Reference proteome</keyword>
<dbReference type="PROSITE" id="PS50280">
    <property type="entry name" value="SET"/>
    <property type="match status" value="1"/>
</dbReference>
<dbReference type="EMBL" id="JADGJW010000516">
    <property type="protein sequence ID" value="KAJ3215855.1"/>
    <property type="molecule type" value="Genomic_DNA"/>
</dbReference>